<organism evidence="15 16">
    <name type="scientific">Schizopora paradoxa</name>
    <dbReference type="NCBI Taxonomy" id="27342"/>
    <lineage>
        <taxon>Eukaryota</taxon>
        <taxon>Fungi</taxon>
        <taxon>Dikarya</taxon>
        <taxon>Basidiomycota</taxon>
        <taxon>Agaricomycotina</taxon>
        <taxon>Agaricomycetes</taxon>
        <taxon>Hymenochaetales</taxon>
        <taxon>Schizoporaceae</taxon>
        <taxon>Schizopora</taxon>
    </lineage>
</organism>
<feature type="active site" description="Proton donor" evidence="10">
    <location>
        <position position="405"/>
    </location>
</feature>
<comment type="cofactor">
    <cofactor evidence="1 11">
        <name>Ca(2+)</name>
        <dbReference type="ChEBI" id="CHEBI:29108"/>
    </cofactor>
</comment>
<dbReference type="PANTHER" id="PTHR11742">
    <property type="entry name" value="MANNOSYL-OLIGOSACCHARIDE ALPHA-1,2-MANNOSIDASE-RELATED"/>
    <property type="match status" value="1"/>
</dbReference>
<comment type="similarity">
    <text evidence="3 13">Belongs to the glycosyl hydrolase 47 family.</text>
</comment>
<evidence type="ECO:0000256" key="6">
    <source>
        <dbReference type="ARBA" id="ARBA00022837"/>
    </source>
</evidence>
<evidence type="ECO:0000256" key="9">
    <source>
        <dbReference type="ARBA" id="ARBA00048605"/>
    </source>
</evidence>
<dbReference type="FunCoup" id="A0A0H2SB82">
    <property type="interactions" value="512"/>
</dbReference>
<keyword evidence="16" id="KW-1185">Reference proteome</keyword>
<evidence type="ECO:0000256" key="3">
    <source>
        <dbReference type="ARBA" id="ARBA00007658"/>
    </source>
</evidence>
<dbReference type="EC" id="3.2.1.-" evidence="13"/>
<gene>
    <name evidence="15" type="ORF">SCHPADRAFT_939827</name>
</gene>
<comment type="catalytic activity">
    <reaction evidence="8">
        <text>N(4)-(alpha-D-Man-(1-&gt;2)-alpha-D-Man-(1-&gt;2)-alpha-D-Man-(1-&gt;3)-[alpha-D-Man-(1-&gt;3)-[alpha-D-Man-(1-&gt;2)-alpha-D-Man-(1-&gt;6)]-alpha-D-Man-(1-&gt;6)]-beta-D-Man-(1-&gt;4)-beta-D-GlcNAc-(1-&gt;4)-beta-D-GlcNAc)-L-asparaginyl-[protein] (N-glucan mannose isomer 8A1,2,3B1,3) + 3 H2O = N(4)-(alpha-D-Man-(1-&gt;3)-[alpha-D-Man-(1-&gt;3)-[alpha-D-Man-(1-&gt;6)]-alpha-D-Man-(1-&gt;6)]-beta-D-Man-(1-&gt;4)-beta-D-GlcNAc-(1-&gt;4)-beta-D-GlcNAc)-L-asparaginyl-[protein] (N-glucan mannose isomer 5A1,2) + 3 beta-D-mannose</text>
        <dbReference type="Rhea" id="RHEA:56028"/>
        <dbReference type="Rhea" id="RHEA-COMP:14358"/>
        <dbReference type="Rhea" id="RHEA-COMP:14367"/>
        <dbReference type="ChEBI" id="CHEBI:15377"/>
        <dbReference type="ChEBI" id="CHEBI:28563"/>
        <dbReference type="ChEBI" id="CHEBI:59087"/>
        <dbReference type="ChEBI" id="CHEBI:60628"/>
        <dbReference type="EC" id="3.2.1.113"/>
    </reaction>
</comment>
<dbReference type="EMBL" id="KQ085948">
    <property type="protein sequence ID" value="KLO14156.1"/>
    <property type="molecule type" value="Genomic_DNA"/>
</dbReference>
<evidence type="ECO:0000256" key="14">
    <source>
        <dbReference type="SAM" id="MobiDB-lite"/>
    </source>
</evidence>
<evidence type="ECO:0000313" key="15">
    <source>
        <dbReference type="EMBL" id="KLO14156.1"/>
    </source>
</evidence>
<dbReference type="OrthoDB" id="8118055at2759"/>
<dbReference type="GO" id="GO:0004571">
    <property type="term" value="F:mannosyl-oligosaccharide 1,2-alpha-mannosidase activity"/>
    <property type="evidence" value="ECO:0007669"/>
    <property type="project" value="UniProtKB-EC"/>
</dbReference>
<evidence type="ECO:0000256" key="1">
    <source>
        <dbReference type="ARBA" id="ARBA00001913"/>
    </source>
</evidence>
<keyword evidence="6 11" id="KW-0106">Calcium</keyword>
<dbReference type="GO" id="GO:0005509">
    <property type="term" value="F:calcium ion binding"/>
    <property type="evidence" value="ECO:0007669"/>
    <property type="project" value="InterPro"/>
</dbReference>
<dbReference type="InterPro" id="IPR012341">
    <property type="entry name" value="6hp_glycosidase-like_sf"/>
</dbReference>
<proteinExistence type="inferred from homology"/>
<dbReference type="GO" id="GO:0005783">
    <property type="term" value="C:endoplasmic reticulum"/>
    <property type="evidence" value="ECO:0007669"/>
    <property type="project" value="TreeGrafter"/>
</dbReference>
<dbReference type="InParanoid" id="A0A0H2SB82"/>
<keyword evidence="4 11" id="KW-0479">Metal-binding</keyword>
<dbReference type="Gene3D" id="1.50.10.10">
    <property type="match status" value="1"/>
</dbReference>
<dbReference type="STRING" id="27342.A0A0H2SB82"/>
<keyword evidence="5 13" id="KW-0378">Hydrolase</keyword>
<evidence type="ECO:0000256" key="7">
    <source>
        <dbReference type="ARBA" id="ARBA00023157"/>
    </source>
</evidence>
<feature type="disulfide bond" evidence="12">
    <location>
        <begin position="352"/>
        <end position="391"/>
    </location>
</feature>
<feature type="active site" evidence="10">
    <location>
        <position position="269"/>
    </location>
</feature>
<evidence type="ECO:0000313" key="16">
    <source>
        <dbReference type="Proteomes" id="UP000053477"/>
    </source>
</evidence>
<dbReference type="InterPro" id="IPR001382">
    <property type="entry name" value="Glyco_hydro_47"/>
</dbReference>
<accession>A0A0H2SB82</accession>
<evidence type="ECO:0000256" key="5">
    <source>
        <dbReference type="ARBA" id="ARBA00022801"/>
    </source>
</evidence>
<reference evidence="15 16" key="1">
    <citation type="submission" date="2015-04" db="EMBL/GenBank/DDBJ databases">
        <title>Complete genome sequence of Schizopora paradoxa KUC8140, a cosmopolitan wood degrader in East Asia.</title>
        <authorList>
            <consortium name="DOE Joint Genome Institute"/>
            <person name="Min B."/>
            <person name="Park H."/>
            <person name="Jang Y."/>
            <person name="Kim J.-J."/>
            <person name="Kim K.H."/>
            <person name="Pangilinan J."/>
            <person name="Lipzen A."/>
            <person name="Riley R."/>
            <person name="Grigoriev I.V."/>
            <person name="Spatafora J.W."/>
            <person name="Choi I.-G."/>
        </authorList>
    </citation>
    <scope>NUCLEOTIDE SEQUENCE [LARGE SCALE GENOMIC DNA]</scope>
    <source>
        <strain evidence="15 16">KUC8140</strain>
    </source>
</reference>
<evidence type="ECO:0000256" key="13">
    <source>
        <dbReference type="RuleBase" id="RU361193"/>
    </source>
</evidence>
<sequence length="588" mass="66318">MSRNRRASAILAFIFLVAIGYYLLPASNQADGVPSPSTGYSRTRPDYSRWPAGRRAEAVKEAFGHAYASYERFALPADELKPLRNTSQQNFNGWGVTMYDALDTLWIMDMKPQFEVAIRWISLAEFHSKKDAPVMFFETVIRYLGGLLSAYALSGRSVLLEKANLLGQKLSPAFGTESGMPAFALDTDTGKVDLGPRYGNAVLAEIASCQMEYKYLAHLTGNRAFFRLANHTMDWMQSEQLSNGMWDTEWNITTGVQFDDHITIGALADSGYEYLLKQYIMSGRTEVALRDMYLRAAAGMVRNLLFLSPNRDILYVTDIYGVPSPTSSKPGGRDSDSDPTVVPSRKFEHLSCFLPGLLALGAHTLRSEADSTMKAELDLHMLAARGLARSCWLMYVDQPSGLAPEEVVFGRSWRDRSEDVRDMHMPWMAAVEKWRRDGGAGDAPGVGDGKGAAQPMPDASTEDKDYFVLTSKYLLRPETIESLYVLYRTTGENIWRERAWSIFLAIEDHCRQRSGYTSVIGVDRRRPDKPTPLDEMPSYALAETWKYLYLLFLEHDPFPMDKFVFNTEAHPFPIFHWNNEERVAFGLA</sequence>
<dbReference type="GO" id="GO:0005975">
    <property type="term" value="P:carbohydrate metabolic process"/>
    <property type="evidence" value="ECO:0007669"/>
    <property type="project" value="InterPro"/>
</dbReference>
<name>A0A0H2SB82_9AGAM</name>
<dbReference type="InterPro" id="IPR036026">
    <property type="entry name" value="Seven-hairpin_glycosidases"/>
</dbReference>
<feature type="binding site" evidence="11">
    <location>
        <position position="567"/>
    </location>
    <ligand>
        <name>Ca(2+)</name>
        <dbReference type="ChEBI" id="CHEBI:29108"/>
    </ligand>
</feature>
<evidence type="ECO:0000256" key="11">
    <source>
        <dbReference type="PIRSR" id="PIRSR601382-2"/>
    </source>
</evidence>
<evidence type="ECO:0000256" key="12">
    <source>
        <dbReference type="PIRSR" id="PIRSR601382-3"/>
    </source>
</evidence>
<feature type="region of interest" description="Disordered" evidence="14">
    <location>
        <begin position="438"/>
        <end position="459"/>
    </location>
</feature>
<dbReference type="PANTHER" id="PTHR11742:SF55">
    <property type="entry name" value="ENDOPLASMIC RETICULUM MANNOSYL-OLIGOSACCHARIDE 1,2-ALPHA-MANNOSIDASE"/>
    <property type="match status" value="1"/>
</dbReference>
<dbReference type="GO" id="GO:0036503">
    <property type="term" value="P:ERAD pathway"/>
    <property type="evidence" value="ECO:0007669"/>
    <property type="project" value="UniProtKB-ARBA"/>
</dbReference>
<dbReference type="SUPFAM" id="SSF48225">
    <property type="entry name" value="Seven-hairpin glycosidases"/>
    <property type="match status" value="1"/>
</dbReference>
<dbReference type="PRINTS" id="PR00747">
    <property type="entry name" value="GLYHDRLASE47"/>
</dbReference>
<evidence type="ECO:0000256" key="10">
    <source>
        <dbReference type="PIRSR" id="PIRSR601382-1"/>
    </source>
</evidence>
<protein>
    <recommendedName>
        <fullName evidence="13">alpha-1,2-Mannosidase</fullName>
        <ecNumber evidence="13">3.2.1.-</ecNumber>
    </recommendedName>
</protein>
<comment type="pathway">
    <text evidence="2">Protein modification; protein glycosylation.</text>
</comment>
<feature type="active site" description="Proton donor" evidence="10">
    <location>
        <position position="138"/>
    </location>
</feature>
<keyword evidence="13 15" id="KW-0326">Glycosidase</keyword>
<keyword evidence="7 12" id="KW-1015">Disulfide bond</keyword>
<dbReference type="Pfam" id="PF01532">
    <property type="entry name" value="Glyco_hydro_47"/>
    <property type="match status" value="1"/>
</dbReference>
<evidence type="ECO:0000256" key="2">
    <source>
        <dbReference type="ARBA" id="ARBA00004922"/>
    </source>
</evidence>
<dbReference type="InterPro" id="IPR050749">
    <property type="entry name" value="Glycosyl_Hydrolase_47"/>
</dbReference>
<evidence type="ECO:0000256" key="8">
    <source>
        <dbReference type="ARBA" id="ARBA00047669"/>
    </source>
</evidence>
<comment type="catalytic activity">
    <reaction evidence="9">
        <text>N(4)-(alpha-D-Man-(1-&gt;2)-alpha-D-Man-(1-&gt;2)-alpha-D-Man-(1-&gt;3)-[alpha-D-Man-(1-&gt;2)-alpha-D-Man-(1-&gt;3)-[alpha-D-Man-(1-&gt;2)-alpha-D-Man-(1-&gt;6)]-alpha-D-Man-(1-&gt;6)]-beta-D-Man-(1-&gt;4)-beta-D-GlcNAc-(1-&gt;4)-beta-D-GlcNAc)-L-asparaginyl-[protein] (N-glucan mannose isomer 9A1,2,3B1,2,3) + 4 H2O = N(4)-(alpha-D-Man-(1-&gt;3)-[alpha-D-Man-(1-&gt;3)-[alpha-D-Man-(1-&gt;6)]-alpha-D-Man-(1-&gt;6)]-beta-D-Man-(1-&gt;4)-beta-D-GlcNAc-(1-&gt;4)-beta-D-GlcNAc)-L-asparaginyl-[protein] (N-glucan mannose isomer 5A1,2) + 4 beta-D-mannose</text>
        <dbReference type="Rhea" id="RHEA:56008"/>
        <dbReference type="Rhea" id="RHEA-COMP:14356"/>
        <dbReference type="Rhea" id="RHEA-COMP:14367"/>
        <dbReference type="ChEBI" id="CHEBI:15377"/>
        <dbReference type="ChEBI" id="CHEBI:28563"/>
        <dbReference type="ChEBI" id="CHEBI:59087"/>
        <dbReference type="ChEBI" id="CHEBI:139493"/>
        <dbReference type="EC" id="3.2.1.113"/>
    </reaction>
</comment>
<feature type="compositionally biased region" description="Gly residues" evidence="14">
    <location>
        <begin position="440"/>
        <end position="450"/>
    </location>
</feature>
<dbReference type="Proteomes" id="UP000053477">
    <property type="component" value="Unassembled WGS sequence"/>
</dbReference>
<feature type="active site" evidence="10">
    <location>
        <position position="478"/>
    </location>
</feature>
<dbReference type="AlphaFoldDB" id="A0A0H2SB82"/>
<evidence type="ECO:0000256" key="4">
    <source>
        <dbReference type="ARBA" id="ARBA00022723"/>
    </source>
</evidence>
<dbReference type="GO" id="GO:0016020">
    <property type="term" value="C:membrane"/>
    <property type="evidence" value="ECO:0007669"/>
    <property type="project" value="InterPro"/>
</dbReference>